<proteinExistence type="inferred from homology"/>
<evidence type="ECO:0000256" key="2">
    <source>
        <dbReference type="ARBA" id="ARBA00022723"/>
    </source>
</evidence>
<name>A0A4U0WSC9_9PEZI</name>
<accession>A0A4U0WSC9</accession>
<dbReference type="OrthoDB" id="10250730at2759"/>
<keyword evidence="4" id="KW-0862">Zinc</keyword>
<protein>
    <recommendedName>
        <fullName evidence="5">Metallo-beta-lactamase domain-containing protein</fullName>
    </recommendedName>
</protein>
<sequence length="350" mass="38802">MAGTASSLDFPASDLIVTEPTIKGFDRFNAGTYCFFIEHPSGRQLLYDLGCRKDWENLSPATGVQRYLGAGVMRELTVERNVSEILTEGGVDLNDIEGVIWSHLHFDHIGDVSTFPGSTKLIVGEGTKANFMPGYPTDALAHTLDSDFEGREVLGIDFCSTGLTIGGFRAFDYFRDGSFYILNSPGHSVGYLNPLARTHASPSAGFIHMCGDTVHHAGEIRPSQFLPLPDTIEQSPVPQVHPEACPGHFFQQILRDGSTEKHVLESVDYIAGQDVERKYAGIYDMPALKDSIEKTEQLDSSKVVFTVMAHDWSLKGVIDEWPKSLNAWIERHWKESSRWHFLKDFAGACA</sequence>
<dbReference type="GO" id="GO:0046872">
    <property type="term" value="F:metal ion binding"/>
    <property type="evidence" value="ECO:0007669"/>
    <property type="project" value="UniProtKB-KW"/>
</dbReference>
<dbReference type="SUPFAM" id="SSF56281">
    <property type="entry name" value="Metallo-hydrolase/oxidoreductase"/>
    <property type="match status" value="1"/>
</dbReference>
<comment type="similarity">
    <text evidence="1">Belongs to the metallo-beta-lactamase superfamily.</text>
</comment>
<dbReference type="Pfam" id="PF00753">
    <property type="entry name" value="Lactamase_B"/>
    <property type="match status" value="1"/>
</dbReference>
<dbReference type="PANTHER" id="PTHR42978">
    <property type="entry name" value="QUORUM-QUENCHING LACTONASE YTNP-RELATED-RELATED"/>
    <property type="match status" value="1"/>
</dbReference>
<evidence type="ECO:0000256" key="4">
    <source>
        <dbReference type="ARBA" id="ARBA00022833"/>
    </source>
</evidence>
<reference evidence="6 7" key="1">
    <citation type="submission" date="2017-03" db="EMBL/GenBank/DDBJ databases">
        <title>Genomes of endolithic fungi from Antarctica.</title>
        <authorList>
            <person name="Coleine C."/>
            <person name="Masonjones S."/>
            <person name="Stajich J.E."/>
        </authorList>
    </citation>
    <scope>NUCLEOTIDE SEQUENCE [LARGE SCALE GENOMIC DNA]</scope>
    <source>
        <strain evidence="6 7">CCFEE 5184</strain>
    </source>
</reference>
<evidence type="ECO:0000256" key="1">
    <source>
        <dbReference type="ARBA" id="ARBA00007749"/>
    </source>
</evidence>
<keyword evidence="2" id="KW-0479">Metal-binding</keyword>
<gene>
    <name evidence="6" type="ORF">B0A55_10556</name>
</gene>
<dbReference type="GO" id="GO:0016787">
    <property type="term" value="F:hydrolase activity"/>
    <property type="evidence" value="ECO:0007669"/>
    <property type="project" value="UniProtKB-KW"/>
</dbReference>
<feature type="domain" description="Metallo-beta-lactamase" evidence="5">
    <location>
        <begin position="32"/>
        <end position="136"/>
    </location>
</feature>
<dbReference type="AlphaFoldDB" id="A0A4U0WSC9"/>
<dbReference type="EMBL" id="NAJQ01000717">
    <property type="protein sequence ID" value="TKA65628.1"/>
    <property type="molecule type" value="Genomic_DNA"/>
</dbReference>
<dbReference type="Proteomes" id="UP000309340">
    <property type="component" value="Unassembled WGS sequence"/>
</dbReference>
<dbReference type="CDD" id="cd07730">
    <property type="entry name" value="metallo-hydrolase-like_MBL-fold"/>
    <property type="match status" value="1"/>
</dbReference>
<evidence type="ECO:0000313" key="6">
    <source>
        <dbReference type="EMBL" id="TKA65628.1"/>
    </source>
</evidence>
<comment type="caution">
    <text evidence="6">The sequence shown here is derived from an EMBL/GenBank/DDBJ whole genome shotgun (WGS) entry which is preliminary data.</text>
</comment>
<dbReference type="InterPro" id="IPR051013">
    <property type="entry name" value="MBL_superfamily_lactonases"/>
</dbReference>
<evidence type="ECO:0000313" key="7">
    <source>
        <dbReference type="Proteomes" id="UP000309340"/>
    </source>
</evidence>
<keyword evidence="3" id="KW-0378">Hydrolase</keyword>
<evidence type="ECO:0000259" key="5">
    <source>
        <dbReference type="Pfam" id="PF00753"/>
    </source>
</evidence>
<evidence type="ECO:0000256" key="3">
    <source>
        <dbReference type="ARBA" id="ARBA00022801"/>
    </source>
</evidence>
<dbReference type="PANTHER" id="PTHR42978:SF5">
    <property type="entry name" value="METALLO-BETA-LACTAMASE DOMAIN-CONTAINING PROTEIN"/>
    <property type="match status" value="1"/>
</dbReference>
<organism evidence="6 7">
    <name type="scientific">Friedmanniomyces simplex</name>
    <dbReference type="NCBI Taxonomy" id="329884"/>
    <lineage>
        <taxon>Eukaryota</taxon>
        <taxon>Fungi</taxon>
        <taxon>Dikarya</taxon>
        <taxon>Ascomycota</taxon>
        <taxon>Pezizomycotina</taxon>
        <taxon>Dothideomycetes</taxon>
        <taxon>Dothideomycetidae</taxon>
        <taxon>Mycosphaerellales</taxon>
        <taxon>Teratosphaeriaceae</taxon>
        <taxon>Friedmanniomyces</taxon>
    </lineage>
</organism>
<keyword evidence="7" id="KW-1185">Reference proteome</keyword>
<dbReference type="InterPro" id="IPR001279">
    <property type="entry name" value="Metallo-B-lactamas"/>
</dbReference>
<dbReference type="STRING" id="329884.A0A4U0WSC9"/>
<dbReference type="InterPro" id="IPR036866">
    <property type="entry name" value="RibonucZ/Hydroxyglut_hydro"/>
</dbReference>
<dbReference type="Gene3D" id="3.60.15.10">
    <property type="entry name" value="Ribonuclease Z/Hydroxyacylglutathione hydrolase-like"/>
    <property type="match status" value="1"/>
</dbReference>